<dbReference type="CDD" id="cd01718">
    <property type="entry name" value="Sm_E"/>
    <property type="match status" value="1"/>
</dbReference>
<evidence type="ECO:0000256" key="8">
    <source>
        <dbReference type="ARBA" id="ARBA00023274"/>
    </source>
</evidence>
<evidence type="ECO:0000259" key="10">
    <source>
        <dbReference type="SMART" id="SM00651"/>
    </source>
</evidence>
<accession>A0A177B654</accession>
<comment type="subcellular location">
    <subcellularLocation>
        <location evidence="1 9">Nucleus</location>
    </subcellularLocation>
</comment>
<dbReference type="PANTHER" id="PTHR11193">
    <property type="entry name" value="SMALL NUCLEAR RIBONUCLEOPROTEIN E"/>
    <property type="match status" value="1"/>
</dbReference>
<dbReference type="GO" id="GO:0005687">
    <property type="term" value="C:U4 snRNP"/>
    <property type="evidence" value="ECO:0007669"/>
    <property type="project" value="UniProtKB-UniRule"/>
</dbReference>
<dbReference type="Pfam" id="PF01423">
    <property type="entry name" value="LSM"/>
    <property type="match status" value="1"/>
</dbReference>
<dbReference type="SMART" id="SM00651">
    <property type="entry name" value="Sm"/>
    <property type="match status" value="1"/>
</dbReference>
<dbReference type="GO" id="GO:0046540">
    <property type="term" value="C:U4/U6 x U5 tri-snRNP complex"/>
    <property type="evidence" value="ECO:0007669"/>
    <property type="project" value="UniProtKB-UniRule"/>
</dbReference>
<dbReference type="InterPro" id="IPR001163">
    <property type="entry name" value="Sm_dom_euk/arc"/>
</dbReference>
<dbReference type="GO" id="GO:0005681">
    <property type="term" value="C:spliceosomal complex"/>
    <property type="evidence" value="ECO:0007669"/>
    <property type="project" value="UniProtKB-KW"/>
</dbReference>
<dbReference type="GO" id="GO:0000387">
    <property type="term" value="P:spliceosomal snRNP assembly"/>
    <property type="evidence" value="ECO:0007669"/>
    <property type="project" value="UniProtKB-UniRule"/>
</dbReference>
<keyword evidence="12" id="KW-1185">Reference proteome</keyword>
<proteinExistence type="inferred from homology"/>
<keyword evidence="7 9" id="KW-0539">Nucleus</keyword>
<keyword evidence="8 9" id="KW-0687">Ribonucleoprotein</keyword>
<comment type="caution">
    <text evidence="11">The sequence shown here is derived from an EMBL/GenBank/DDBJ whole genome shotgun (WGS) entry which is preliminary data.</text>
</comment>
<organism evidence="11 12">
    <name type="scientific">Intoshia linei</name>
    <dbReference type="NCBI Taxonomy" id="1819745"/>
    <lineage>
        <taxon>Eukaryota</taxon>
        <taxon>Metazoa</taxon>
        <taxon>Spiralia</taxon>
        <taxon>Lophotrochozoa</taxon>
        <taxon>Mesozoa</taxon>
        <taxon>Orthonectida</taxon>
        <taxon>Rhopaluridae</taxon>
        <taxon>Intoshia</taxon>
    </lineage>
</organism>
<dbReference type="Gene3D" id="2.30.30.100">
    <property type="match status" value="1"/>
</dbReference>
<evidence type="ECO:0000313" key="12">
    <source>
        <dbReference type="Proteomes" id="UP000078046"/>
    </source>
</evidence>
<dbReference type="GO" id="GO:0005682">
    <property type="term" value="C:U5 snRNP"/>
    <property type="evidence" value="ECO:0007669"/>
    <property type="project" value="UniProtKB-UniRule"/>
</dbReference>
<evidence type="ECO:0000256" key="5">
    <source>
        <dbReference type="ARBA" id="ARBA00022884"/>
    </source>
</evidence>
<keyword evidence="3 9" id="KW-0507">mRNA processing</keyword>
<keyword evidence="6 9" id="KW-0508">mRNA splicing</keyword>
<keyword evidence="4 9" id="KW-0747">Spliceosome</keyword>
<evidence type="ECO:0000256" key="1">
    <source>
        <dbReference type="ARBA" id="ARBA00004123"/>
    </source>
</evidence>
<dbReference type="Proteomes" id="UP000078046">
    <property type="component" value="Unassembled WGS sequence"/>
</dbReference>
<dbReference type="AlphaFoldDB" id="A0A177B654"/>
<protein>
    <recommendedName>
        <fullName evidence="9">Small nuclear ribonucleoprotein E</fullName>
        <shortName evidence="9">snRNP-E</shortName>
    </recommendedName>
    <alternativeName>
        <fullName evidence="9">Sm protein E</fullName>
    </alternativeName>
</protein>
<dbReference type="EMBL" id="LWCA01000322">
    <property type="protein sequence ID" value="OAF69182.1"/>
    <property type="molecule type" value="Genomic_DNA"/>
</dbReference>
<keyword evidence="5 9" id="KW-0694">RNA-binding</keyword>
<comment type="function">
    <text evidence="9">Plays a role in pre-mRNA splicing as a core component of the spliceosomal U1, U2, U4 and U5 small nuclear ribonucleoproteins (snRNPs), the building blocks of the spliceosome.</text>
</comment>
<sequence length="90" mass="10513">MSYNQTKKGVKLYVQPIGLVFRYLQSKKKVEILLVHQPKIRIQGYIIGFDEYLNLVIDQGEEHNVKSEKTKKIGLHLLKGENILFIRECV</sequence>
<evidence type="ECO:0000256" key="3">
    <source>
        <dbReference type="ARBA" id="ARBA00022664"/>
    </source>
</evidence>
<dbReference type="GO" id="GO:0003723">
    <property type="term" value="F:RNA binding"/>
    <property type="evidence" value="ECO:0007669"/>
    <property type="project" value="UniProtKB-KW"/>
</dbReference>
<evidence type="ECO:0000256" key="2">
    <source>
        <dbReference type="ARBA" id="ARBA00006850"/>
    </source>
</evidence>
<dbReference type="GO" id="GO:0005686">
    <property type="term" value="C:U2 snRNP"/>
    <property type="evidence" value="ECO:0007669"/>
    <property type="project" value="UniProtKB-UniRule"/>
</dbReference>
<gene>
    <name evidence="11" type="ORF">A3Q56_03058</name>
</gene>
<dbReference type="OrthoDB" id="25620at2759"/>
<feature type="domain" description="Sm" evidence="10">
    <location>
        <begin position="22"/>
        <end position="88"/>
    </location>
</feature>
<name>A0A177B654_9BILA</name>
<evidence type="ECO:0000256" key="7">
    <source>
        <dbReference type="ARBA" id="ARBA00023242"/>
    </source>
</evidence>
<reference evidence="11 12" key="1">
    <citation type="submission" date="2016-04" db="EMBL/GenBank/DDBJ databases">
        <title>The genome of Intoshia linei affirms orthonectids as highly simplified spiralians.</title>
        <authorList>
            <person name="Mikhailov K.V."/>
            <person name="Slusarev G.S."/>
            <person name="Nikitin M.A."/>
            <person name="Logacheva M.D."/>
            <person name="Penin A."/>
            <person name="Aleoshin V."/>
            <person name="Panchin Y.V."/>
        </authorList>
    </citation>
    <scope>NUCLEOTIDE SEQUENCE [LARGE SCALE GENOMIC DNA]</scope>
    <source>
        <strain evidence="11">Intl2013</strain>
        <tissue evidence="11">Whole animal</tissue>
    </source>
</reference>
<dbReference type="GO" id="GO:0005685">
    <property type="term" value="C:U1 snRNP"/>
    <property type="evidence" value="ECO:0007669"/>
    <property type="project" value="UniProtKB-UniRule"/>
</dbReference>
<evidence type="ECO:0000256" key="4">
    <source>
        <dbReference type="ARBA" id="ARBA00022728"/>
    </source>
</evidence>
<comment type="similarity">
    <text evidence="2 9">Belongs to the snRNP Sm proteins family.</text>
</comment>
<dbReference type="InterPro" id="IPR027078">
    <property type="entry name" value="snRNP-E"/>
</dbReference>
<dbReference type="SUPFAM" id="SSF50182">
    <property type="entry name" value="Sm-like ribonucleoproteins"/>
    <property type="match status" value="1"/>
</dbReference>
<dbReference type="InterPro" id="IPR010920">
    <property type="entry name" value="LSM_dom_sf"/>
</dbReference>
<evidence type="ECO:0000313" key="11">
    <source>
        <dbReference type="EMBL" id="OAF69182.1"/>
    </source>
</evidence>
<evidence type="ECO:0000256" key="6">
    <source>
        <dbReference type="ARBA" id="ARBA00023187"/>
    </source>
</evidence>
<evidence type="ECO:0000256" key="9">
    <source>
        <dbReference type="RuleBase" id="RU365053"/>
    </source>
</evidence>